<keyword evidence="12" id="KW-1185">Reference proteome</keyword>
<name>A0A8T0IFS0_CERPU</name>
<evidence type="ECO:0000313" key="11">
    <source>
        <dbReference type="EMBL" id="KAG0581343.1"/>
    </source>
</evidence>
<reference evidence="11" key="1">
    <citation type="submission" date="2020-06" db="EMBL/GenBank/DDBJ databases">
        <title>WGS assembly of Ceratodon purpureus strain R40.</title>
        <authorList>
            <person name="Carey S.B."/>
            <person name="Jenkins J."/>
            <person name="Shu S."/>
            <person name="Lovell J.T."/>
            <person name="Sreedasyam A."/>
            <person name="Maumus F."/>
            <person name="Tiley G.P."/>
            <person name="Fernandez-Pozo N."/>
            <person name="Barry K."/>
            <person name="Chen C."/>
            <person name="Wang M."/>
            <person name="Lipzen A."/>
            <person name="Daum C."/>
            <person name="Saski C.A."/>
            <person name="Payton A.C."/>
            <person name="Mcbreen J.C."/>
            <person name="Conrad R.E."/>
            <person name="Kollar L.M."/>
            <person name="Olsson S."/>
            <person name="Huttunen S."/>
            <person name="Landis J.B."/>
            <person name="Wickett N.J."/>
            <person name="Johnson M.G."/>
            <person name="Rensing S.A."/>
            <person name="Grimwood J."/>
            <person name="Schmutz J."/>
            <person name="Mcdaniel S.F."/>
        </authorList>
    </citation>
    <scope>NUCLEOTIDE SEQUENCE</scope>
    <source>
        <strain evidence="11">R40</strain>
    </source>
</reference>
<keyword evidence="4 8" id="KW-0786">Thiamine pyrophosphate</keyword>
<dbReference type="PANTHER" id="PTHR11516">
    <property type="entry name" value="PYRUVATE DEHYDROGENASE E1 COMPONENT, ALPHA SUBUNIT BACTERIAL AND ORGANELLAR"/>
    <property type="match status" value="1"/>
</dbReference>
<dbReference type="NCBIfam" id="TIGR03182">
    <property type="entry name" value="PDH_E1_alph_y"/>
    <property type="match status" value="1"/>
</dbReference>
<feature type="transmembrane region" description="Helical" evidence="9">
    <location>
        <begin position="435"/>
        <end position="456"/>
    </location>
</feature>
<dbReference type="PANTHER" id="PTHR11516:SF60">
    <property type="entry name" value="PYRUVATE DEHYDROGENASE E1 COMPONENT SUBUNIT ALPHA"/>
    <property type="match status" value="1"/>
</dbReference>
<keyword evidence="9" id="KW-0472">Membrane</keyword>
<dbReference type="InterPro" id="IPR001017">
    <property type="entry name" value="DH_E1"/>
</dbReference>
<keyword evidence="9" id="KW-0812">Transmembrane</keyword>
<comment type="caution">
    <text evidence="11">The sequence shown here is derived from an EMBL/GenBank/DDBJ whole genome shotgun (WGS) entry which is preliminary data.</text>
</comment>
<dbReference type="InterPro" id="IPR029061">
    <property type="entry name" value="THDP-binding"/>
</dbReference>
<dbReference type="FunFam" id="3.40.50.970:FF:000013">
    <property type="entry name" value="Pyruvate dehydrogenase E1 component subunit alpha"/>
    <property type="match status" value="1"/>
</dbReference>
<dbReference type="CDD" id="cd02000">
    <property type="entry name" value="TPP_E1_PDC_ADC_BCADC"/>
    <property type="match status" value="1"/>
</dbReference>
<evidence type="ECO:0000256" key="1">
    <source>
        <dbReference type="ARBA" id="ARBA00001964"/>
    </source>
</evidence>
<evidence type="ECO:0000256" key="4">
    <source>
        <dbReference type="ARBA" id="ARBA00023052"/>
    </source>
</evidence>
<dbReference type="Gene3D" id="3.40.50.970">
    <property type="match status" value="1"/>
</dbReference>
<evidence type="ECO:0000256" key="2">
    <source>
        <dbReference type="ARBA" id="ARBA00011130"/>
    </source>
</evidence>
<comment type="cofactor">
    <cofactor evidence="1 8">
        <name>thiamine diphosphate</name>
        <dbReference type="ChEBI" id="CHEBI:58937"/>
    </cofactor>
</comment>
<protein>
    <recommendedName>
        <fullName evidence="8">Pyruvate dehydrogenase E1 component subunit alpha</fullName>
        <ecNumber evidence="8">1.2.4.1</ecNumber>
    </recommendedName>
</protein>
<dbReference type="Pfam" id="PF00676">
    <property type="entry name" value="E1_dh"/>
    <property type="match status" value="1"/>
</dbReference>
<gene>
    <name evidence="11" type="ORF">KC19_4G243900</name>
</gene>
<evidence type="ECO:0000259" key="10">
    <source>
        <dbReference type="Pfam" id="PF00676"/>
    </source>
</evidence>
<organism evidence="11 12">
    <name type="scientific">Ceratodon purpureus</name>
    <name type="common">Fire moss</name>
    <name type="synonym">Dicranum purpureum</name>
    <dbReference type="NCBI Taxonomy" id="3225"/>
    <lineage>
        <taxon>Eukaryota</taxon>
        <taxon>Viridiplantae</taxon>
        <taxon>Streptophyta</taxon>
        <taxon>Embryophyta</taxon>
        <taxon>Bryophyta</taxon>
        <taxon>Bryophytina</taxon>
        <taxon>Bryopsida</taxon>
        <taxon>Dicranidae</taxon>
        <taxon>Pseudoditrichales</taxon>
        <taxon>Ditrichaceae</taxon>
        <taxon>Ceratodon</taxon>
    </lineage>
</organism>
<evidence type="ECO:0000256" key="5">
    <source>
        <dbReference type="ARBA" id="ARBA00023317"/>
    </source>
</evidence>
<dbReference type="GO" id="GO:0006086">
    <property type="term" value="P:pyruvate decarboxylation to acetyl-CoA"/>
    <property type="evidence" value="ECO:0007669"/>
    <property type="project" value="InterPro"/>
</dbReference>
<keyword evidence="9" id="KW-1133">Transmembrane helix</keyword>
<evidence type="ECO:0000256" key="6">
    <source>
        <dbReference type="ARBA" id="ARBA00025211"/>
    </source>
</evidence>
<evidence type="ECO:0000256" key="3">
    <source>
        <dbReference type="ARBA" id="ARBA00023002"/>
    </source>
</evidence>
<dbReference type="InterPro" id="IPR050642">
    <property type="entry name" value="PDH_E1_Alpha_Subunit"/>
</dbReference>
<accession>A0A8T0IFS0</accession>
<proteinExistence type="predicted"/>
<comment type="subunit">
    <text evidence="2">Tetramer of 2 alpha and 2 beta subunits.</text>
</comment>
<evidence type="ECO:0000313" key="12">
    <source>
        <dbReference type="Proteomes" id="UP000822688"/>
    </source>
</evidence>
<dbReference type="EC" id="1.2.4.1" evidence="8"/>
<dbReference type="Proteomes" id="UP000822688">
    <property type="component" value="Chromosome 4"/>
</dbReference>
<comment type="catalytic activity">
    <reaction evidence="7 8">
        <text>N(6)-[(R)-lipoyl]-L-lysyl-[protein] + pyruvate + H(+) = N(6)-[(R)-S(8)-acetyldihydrolipoyl]-L-lysyl-[protein] + CO2</text>
        <dbReference type="Rhea" id="RHEA:19189"/>
        <dbReference type="Rhea" id="RHEA-COMP:10474"/>
        <dbReference type="Rhea" id="RHEA-COMP:10478"/>
        <dbReference type="ChEBI" id="CHEBI:15361"/>
        <dbReference type="ChEBI" id="CHEBI:15378"/>
        <dbReference type="ChEBI" id="CHEBI:16526"/>
        <dbReference type="ChEBI" id="CHEBI:83099"/>
        <dbReference type="ChEBI" id="CHEBI:83111"/>
        <dbReference type="EC" id="1.2.4.1"/>
    </reaction>
</comment>
<comment type="function">
    <text evidence="6">The pyruvate dehydrogenase complex catalyzes the overall conversion of pyruvate to acetyl-CoA and CO(2). It contains multiple copies of three enzymatic components: pyruvate dehydrogenase (E1), dihydrolipoamide acetyltransferase (E2) and lipoamide dehydrogenase (E3).</text>
</comment>
<dbReference type="SUPFAM" id="SSF52518">
    <property type="entry name" value="Thiamin diphosphate-binding fold (THDP-binding)"/>
    <property type="match status" value="1"/>
</dbReference>
<sequence length="465" mass="51701">MAMHLWRRAWNVLRQTPGGPVSGAVTRAQAAVSSTQNPPSVTAAASASRSFAGDAKIAYETPAFKGHKTDVPTTKVETSGKELMGFFRTMFLMRRMEIAADAMYKQKFVRGFCHLYDGQEAVCVGMEAALNEKDCIITSYRDHCTHVGRGGTVYEVFAELMGRKDGCSLGKGGSMHMYNKKGGFFGGNGIVGAQTALGAGLAFAQKYLKVEGVTMAMYGDGAANQGQLFEAMNISALWDLPVIYVCENNHYGMGTAEWRSAKSPCYYKRGDYIPGMQVDGMDCMAVKQAVKFAKAYALKKGPFVLEFDTYRYHGHSMSDPGSTYRTRDEIKAIREGRDCIEKIRRIILKHKVATEKELKEIEKGAKKEVEDALAKAKNAPLPDPPELFTNIFVKSCGALVRLSPIACKRTLYIKIVIHDWLYRCFWSMDMNALEYFILVSLSLAFLYFAEVVVLNCSRMELIARR</sequence>
<keyword evidence="5 8" id="KW-0670">Pyruvate</keyword>
<dbReference type="InterPro" id="IPR017597">
    <property type="entry name" value="Pyrv_DH_E1_asu_subgrp-y"/>
</dbReference>
<dbReference type="EMBL" id="CM026424">
    <property type="protein sequence ID" value="KAG0581343.1"/>
    <property type="molecule type" value="Genomic_DNA"/>
</dbReference>
<dbReference type="GO" id="GO:0004739">
    <property type="term" value="F:pyruvate dehydrogenase (acetyl-transferring) activity"/>
    <property type="evidence" value="ECO:0007669"/>
    <property type="project" value="UniProtKB-UniRule"/>
</dbReference>
<evidence type="ECO:0000256" key="8">
    <source>
        <dbReference type="RuleBase" id="RU361139"/>
    </source>
</evidence>
<evidence type="ECO:0000256" key="9">
    <source>
        <dbReference type="SAM" id="Phobius"/>
    </source>
</evidence>
<feature type="domain" description="Dehydrogenase E1 component" evidence="10">
    <location>
        <begin position="89"/>
        <end position="384"/>
    </location>
</feature>
<keyword evidence="3 8" id="KW-0560">Oxidoreductase</keyword>
<dbReference type="AlphaFoldDB" id="A0A8T0IFS0"/>
<evidence type="ECO:0000256" key="7">
    <source>
        <dbReference type="ARBA" id="ARBA00051231"/>
    </source>
</evidence>